<dbReference type="EMBL" id="PHIG01000044">
    <property type="protein sequence ID" value="PJK28464.1"/>
    <property type="molecule type" value="Genomic_DNA"/>
</dbReference>
<dbReference type="OrthoDB" id="9796589at2"/>
<dbReference type="SUPFAM" id="SSF54637">
    <property type="entry name" value="Thioesterase/thiol ester dehydrase-isomerase"/>
    <property type="match status" value="1"/>
</dbReference>
<evidence type="ECO:0000313" key="2">
    <source>
        <dbReference type="EMBL" id="PJK28464.1"/>
    </source>
</evidence>
<dbReference type="Gene3D" id="3.10.129.10">
    <property type="entry name" value="Hotdog Thioesterase"/>
    <property type="match status" value="1"/>
</dbReference>
<organism evidence="2 3">
    <name type="scientific">Minwuia thermotolerans</name>
    <dbReference type="NCBI Taxonomy" id="2056226"/>
    <lineage>
        <taxon>Bacteria</taxon>
        <taxon>Pseudomonadati</taxon>
        <taxon>Pseudomonadota</taxon>
        <taxon>Alphaproteobacteria</taxon>
        <taxon>Minwuiales</taxon>
        <taxon>Minwuiaceae</taxon>
        <taxon>Minwuia</taxon>
    </lineage>
</organism>
<reference evidence="2 3" key="1">
    <citation type="submission" date="2017-11" db="EMBL/GenBank/DDBJ databases">
        <title>Draft genome sequence of Rhizobiales bacterium SY3-13.</title>
        <authorList>
            <person name="Sun C."/>
        </authorList>
    </citation>
    <scope>NUCLEOTIDE SEQUENCE [LARGE SCALE GENOMIC DNA]</scope>
    <source>
        <strain evidence="2 3">SY3-13</strain>
    </source>
</reference>
<feature type="domain" description="FAS1-like dehydratase" evidence="1">
    <location>
        <begin position="15"/>
        <end position="140"/>
    </location>
</feature>
<name>A0A2M9FYD1_9PROT</name>
<protein>
    <submittedName>
        <fullName evidence="2">Acyl dehydratase</fullName>
    </submittedName>
</protein>
<dbReference type="Proteomes" id="UP000229498">
    <property type="component" value="Unassembled WGS sequence"/>
</dbReference>
<dbReference type="Pfam" id="PF13452">
    <property type="entry name" value="FAS1_DH_region"/>
    <property type="match status" value="1"/>
</dbReference>
<dbReference type="InterPro" id="IPR039569">
    <property type="entry name" value="FAS1-like_DH_region"/>
</dbReference>
<dbReference type="InterPro" id="IPR052342">
    <property type="entry name" value="MCH/BMMD"/>
</dbReference>
<dbReference type="PANTHER" id="PTHR43664">
    <property type="entry name" value="MONOAMINE OXIDASE-RELATED"/>
    <property type="match status" value="1"/>
</dbReference>
<dbReference type="InterPro" id="IPR029069">
    <property type="entry name" value="HotDog_dom_sf"/>
</dbReference>
<keyword evidence="3" id="KW-1185">Reference proteome</keyword>
<dbReference type="AlphaFoldDB" id="A0A2M9FYD1"/>
<sequence length="154" mass="17260">MQLLGHGFYYQDWSVGWKFRTLTRSITETDIMNFVGVSGLTEELFTSYWYLEEHTDFAGRLAPGALVFSLAEGLVIPSTIARTGLAFLNCEIDVKGPSFAGDTLHVEGEVTEIRPAKKGNRALVRTDNKVVNQKGDVVLTYNPLRMMRGRPEED</sequence>
<evidence type="ECO:0000313" key="3">
    <source>
        <dbReference type="Proteomes" id="UP000229498"/>
    </source>
</evidence>
<proteinExistence type="predicted"/>
<accession>A0A2M9FYD1</accession>
<dbReference type="RefSeq" id="WP_109795721.1">
    <property type="nucleotide sequence ID" value="NZ_PHIG01000044.1"/>
</dbReference>
<comment type="caution">
    <text evidence="2">The sequence shown here is derived from an EMBL/GenBank/DDBJ whole genome shotgun (WGS) entry which is preliminary data.</text>
</comment>
<gene>
    <name evidence="2" type="ORF">CVT23_17355</name>
</gene>
<evidence type="ECO:0000259" key="1">
    <source>
        <dbReference type="Pfam" id="PF13452"/>
    </source>
</evidence>
<dbReference type="PANTHER" id="PTHR43664:SF1">
    <property type="entry name" value="BETA-METHYLMALYL-COA DEHYDRATASE"/>
    <property type="match status" value="1"/>
</dbReference>